<evidence type="ECO:0000259" key="5">
    <source>
        <dbReference type="Pfam" id="PF12802"/>
    </source>
</evidence>
<dbReference type="SUPFAM" id="SSF46785">
    <property type="entry name" value="Winged helix' DNA-binding domain"/>
    <property type="match status" value="1"/>
</dbReference>
<name>A0A285REU6_9RHOB</name>
<evidence type="ECO:0000256" key="3">
    <source>
        <dbReference type="ARBA" id="ARBA00023163"/>
    </source>
</evidence>
<dbReference type="GO" id="GO:0003677">
    <property type="term" value="F:DNA binding"/>
    <property type="evidence" value="ECO:0007669"/>
    <property type="project" value="UniProtKB-UniRule"/>
</dbReference>
<dbReference type="Pfam" id="PF12802">
    <property type="entry name" value="MarR_2"/>
    <property type="match status" value="1"/>
</dbReference>
<keyword evidence="1 4" id="KW-0805">Transcription regulation</keyword>
<protein>
    <recommendedName>
        <fullName evidence="4">HTH-type transcriptional regulator</fullName>
    </recommendedName>
</protein>
<comment type="similarity">
    <text evidence="4">Belongs to the GbsR family.</text>
</comment>
<organism evidence="6 7">
    <name type="scientific">Rhodobacter maris</name>
    <dbReference type="NCBI Taxonomy" id="446682"/>
    <lineage>
        <taxon>Bacteria</taxon>
        <taxon>Pseudomonadati</taxon>
        <taxon>Pseudomonadota</taxon>
        <taxon>Alphaproteobacteria</taxon>
        <taxon>Rhodobacterales</taxon>
        <taxon>Rhodobacter group</taxon>
        <taxon>Rhodobacter</taxon>
    </lineage>
</organism>
<dbReference type="InterPro" id="IPR026282">
    <property type="entry name" value="MJ1563"/>
</dbReference>
<evidence type="ECO:0000256" key="2">
    <source>
        <dbReference type="ARBA" id="ARBA00023125"/>
    </source>
</evidence>
<dbReference type="PIRSF" id="PIRSF006707">
    <property type="entry name" value="MJ1563"/>
    <property type="match status" value="1"/>
</dbReference>
<dbReference type="InterPro" id="IPR000835">
    <property type="entry name" value="HTH_MarR-typ"/>
</dbReference>
<evidence type="ECO:0000313" key="7">
    <source>
        <dbReference type="Proteomes" id="UP000219111"/>
    </source>
</evidence>
<sequence>MTTTPPAADVTALFSDLATSFGFSRAAGACLGTIWRAAQAPSAEDLCTALGLSRSNVSVALKELRQAGLVQVARAPGTRRDFFVADPDPWALLRAALADRHRRELAPLTARLASLAAVAEPDPRIAALATMSAAAEDWMLRALRPDSADFAQMLAADRAEKKKKKHAREK</sequence>
<keyword evidence="7" id="KW-1185">Reference proteome</keyword>
<evidence type="ECO:0000256" key="4">
    <source>
        <dbReference type="PIRNR" id="PIRNR006707"/>
    </source>
</evidence>
<dbReference type="CDD" id="cd00090">
    <property type="entry name" value="HTH_ARSR"/>
    <property type="match status" value="1"/>
</dbReference>
<dbReference type="RefSeq" id="WP_097068095.1">
    <property type="nucleotide sequence ID" value="NZ_OBMT01000001.1"/>
</dbReference>
<gene>
    <name evidence="6" type="ORF">SAMN05877831_10128</name>
</gene>
<dbReference type="AlphaFoldDB" id="A0A285REU6"/>
<dbReference type="Gene3D" id="1.10.10.10">
    <property type="entry name" value="Winged helix-like DNA-binding domain superfamily/Winged helix DNA-binding domain"/>
    <property type="match status" value="1"/>
</dbReference>
<feature type="domain" description="HTH marR-type" evidence="5">
    <location>
        <begin position="22"/>
        <end position="80"/>
    </location>
</feature>
<dbReference type="GO" id="GO:0003700">
    <property type="term" value="F:DNA-binding transcription factor activity"/>
    <property type="evidence" value="ECO:0007669"/>
    <property type="project" value="InterPro"/>
</dbReference>
<dbReference type="OrthoDB" id="9792628at2"/>
<keyword evidence="2 4" id="KW-0238">DNA-binding</keyword>
<accession>A0A285REU6</accession>
<dbReference type="InterPro" id="IPR011991">
    <property type="entry name" value="ArsR-like_HTH"/>
</dbReference>
<dbReference type="InterPro" id="IPR036390">
    <property type="entry name" value="WH_DNA-bd_sf"/>
</dbReference>
<evidence type="ECO:0000313" key="6">
    <source>
        <dbReference type="EMBL" id="SOB92581.1"/>
    </source>
</evidence>
<dbReference type="EMBL" id="OBMT01000001">
    <property type="protein sequence ID" value="SOB92581.1"/>
    <property type="molecule type" value="Genomic_DNA"/>
</dbReference>
<keyword evidence="3 4" id="KW-0804">Transcription</keyword>
<dbReference type="InterPro" id="IPR052362">
    <property type="entry name" value="HTH-GbsR_regulator"/>
</dbReference>
<proteinExistence type="inferred from homology"/>
<dbReference type="Proteomes" id="UP000219111">
    <property type="component" value="Unassembled WGS sequence"/>
</dbReference>
<dbReference type="PANTHER" id="PTHR38465">
    <property type="entry name" value="HTH-TYPE TRANSCRIPTIONAL REGULATOR MJ1563-RELATED"/>
    <property type="match status" value="1"/>
</dbReference>
<dbReference type="PANTHER" id="PTHR38465:SF1">
    <property type="entry name" value="HTH-TYPE TRANSCRIPTIONAL REGULATOR MJ1563-RELATED"/>
    <property type="match status" value="1"/>
</dbReference>
<reference evidence="7" key="1">
    <citation type="submission" date="2017-08" db="EMBL/GenBank/DDBJ databases">
        <authorList>
            <person name="Varghese N."/>
            <person name="Submissions S."/>
        </authorList>
    </citation>
    <scope>NUCLEOTIDE SEQUENCE [LARGE SCALE GENOMIC DNA]</scope>
    <source>
        <strain evidence="7">JA276</strain>
    </source>
</reference>
<dbReference type="InterPro" id="IPR036388">
    <property type="entry name" value="WH-like_DNA-bd_sf"/>
</dbReference>
<evidence type="ECO:0000256" key="1">
    <source>
        <dbReference type="ARBA" id="ARBA00023015"/>
    </source>
</evidence>